<dbReference type="EMBL" id="CP027806">
    <property type="protein sequence ID" value="AXJ02446.1"/>
    <property type="molecule type" value="Genomic_DNA"/>
</dbReference>
<proteinExistence type="predicted"/>
<organism evidence="1 2">
    <name type="scientific">Cyclonatronum proteinivorum</name>
    <dbReference type="NCBI Taxonomy" id="1457365"/>
    <lineage>
        <taxon>Bacteria</taxon>
        <taxon>Pseudomonadati</taxon>
        <taxon>Balneolota</taxon>
        <taxon>Balneolia</taxon>
        <taxon>Balneolales</taxon>
        <taxon>Cyclonatronaceae</taxon>
        <taxon>Cyclonatronum</taxon>
    </lineage>
</organism>
<gene>
    <name evidence="1" type="ORF">CYPRO_3213</name>
</gene>
<reference evidence="1 2" key="1">
    <citation type="submission" date="2018-03" db="EMBL/GenBank/DDBJ databases">
        <title>Phenotypic and genomic properties of Cyclonatronum proteinivorum gen. nov., sp. nov., a haloalkaliphilic bacteroidete from soda lakes possessing Na+-translocating rhodopsin.</title>
        <authorList>
            <person name="Toshchakov S.V."/>
            <person name="Korzhenkov A."/>
            <person name="Samarov N.I."/>
            <person name="Kublanov I.V."/>
            <person name="Muntyan M.S."/>
            <person name="Sorokin D.Y."/>
        </authorList>
    </citation>
    <scope>NUCLEOTIDE SEQUENCE [LARGE SCALE GENOMIC DNA]</scope>
    <source>
        <strain evidence="1 2">Omega</strain>
    </source>
</reference>
<dbReference type="OrthoDB" id="6198066at2"/>
<dbReference type="InterPro" id="IPR045944">
    <property type="entry name" value="DUF6364"/>
</dbReference>
<keyword evidence="2" id="KW-1185">Reference proteome</keyword>
<evidence type="ECO:0000313" key="1">
    <source>
        <dbReference type="EMBL" id="AXJ02446.1"/>
    </source>
</evidence>
<dbReference type="RefSeq" id="WP_114985533.1">
    <property type="nucleotide sequence ID" value="NZ_CP027806.1"/>
</dbReference>
<evidence type="ECO:0000313" key="2">
    <source>
        <dbReference type="Proteomes" id="UP000254808"/>
    </source>
</evidence>
<accession>A0A345UPP4</accession>
<sequence length="88" mass="10251">MKEKLTLHIDKNTLDRSRLQAKQKGTTLSQMVEDFLQQISESAAEPDESRKSILDEIMGCIVLDENKSYRTHIEEARAMKRDNHEDFN</sequence>
<dbReference type="KEGG" id="cprv:CYPRO_3213"/>
<protein>
    <submittedName>
        <fullName evidence="1">Uncharacterized protein</fullName>
    </submittedName>
</protein>
<dbReference type="AlphaFoldDB" id="A0A345UPP4"/>
<name>A0A345UPP4_9BACT</name>
<dbReference type="Pfam" id="PF19891">
    <property type="entry name" value="DUF6364"/>
    <property type="match status" value="1"/>
</dbReference>
<dbReference type="Proteomes" id="UP000254808">
    <property type="component" value="Chromosome"/>
</dbReference>